<sequence length="349" mass="39236">MMSFIRVENLTKVFGGYNDEVKQLIDKNASKEEILSQTGSTVAVNNATLDINESEIFVVMGLSGSGKSTLIRLINRLIEPTVGEIHIKDRNVLELNATDLREFRRENFSMVFQSFALFPFRTVLDNAAFGLEVKNIPKSKRRKKAQEALELVGLGEYKNQYPSQLSGGMQQRVGLARALANDTDILLMDEAFSALDPLIRKEMQEELLQLQQDMKKTIIFITHDLNEALSIGDRIALMKDGKIAQIGKPEEIVTNPADDYVRAFVQDIDRSKVLKTKHIMTEVKQPVSIDSTKAQRTIDKNALLSETFNLFDKDHDTLIITDKDSVVGELRYDQVLNVLSAGNEVVTND</sequence>
<dbReference type="CDD" id="cd03294">
    <property type="entry name" value="ABC_Pro_Gly_Betaine"/>
    <property type="match status" value="1"/>
</dbReference>
<dbReference type="FunFam" id="3.40.50.300:FF:000201">
    <property type="entry name" value="Glycine betaine/L-proline ABC transporter ATP-binding protein"/>
    <property type="match status" value="1"/>
</dbReference>
<keyword evidence="2 7" id="KW-0813">Transport</keyword>
<dbReference type="PANTHER" id="PTHR43869:SF1">
    <property type="entry name" value="GLYCINE BETAINE_PROLINE BETAINE TRANSPORT SYSTEM ATP-BINDING PROTEIN PROV"/>
    <property type="match status" value="1"/>
</dbReference>
<dbReference type="EC" id="7.6.2.9" evidence="7"/>
<dbReference type="SMART" id="SM00382">
    <property type="entry name" value="AAA"/>
    <property type="match status" value="1"/>
</dbReference>
<comment type="subcellular location">
    <subcellularLocation>
        <location evidence="7">Cell inner membrane</location>
        <topology evidence="7">Peripheral membrane protein</topology>
    </subcellularLocation>
</comment>
<comment type="catalytic activity">
    <reaction evidence="7">
        <text>a quaternary ammonium(out) + ATP + H2O = a quaternary ammonium(in) + ADP + phosphate + H(+)</text>
        <dbReference type="Rhea" id="RHEA:11036"/>
        <dbReference type="ChEBI" id="CHEBI:15377"/>
        <dbReference type="ChEBI" id="CHEBI:15378"/>
        <dbReference type="ChEBI" id="CHEBI:30616"/>
        <dbReference type="ChEBI" id="CHEBI:35267"/>
        <dbReference type="ChEBI" id="CHEBI:43474"/>
        <dbReference type="ChEBI" id="CHEBI:456216"/>
    </reaction>
</comment>
<dbReference type="EMBL" id="RKRK01000003">
    <property type="protein sequence ID" value="RPF56661.1"/>
    <property type="molecule type" value="Genomic_DNA"/>
</dbReference>
<dbReference type="InterPro" id="IPR051921">
    <property type="entry name" value="ABC_osmolyte_uptake_ATP-bind"/>
</dbReference>
<comment type="caution">
    <text evidence="9">The sequence shown here is derived from an EMBL/GenBank/DDBJ whole genome shotgun (WGS) entry which is preliminary data.</text>
</comment>
<keyword evidence="5" id="KW-0029">Amino-acid transport</keyword>
<dbReference type="Gene3D" id="3.40.50.300">
    <property type="entry name" value="P-loop containing nucleotide triphosphate hydrolases"/>
    <property type="match status" value="1"/>
</dbReference>
<dbReference type="SUPFAM" id="SSF52540">
    <property type="entry name" value="P-loop containing nucleoside triphosphate hydrolases"/>
    <property type="match status" value="1"/>
</dbReference>
<keyword evidence="6" id="KW-0129">CBS domain</keyword>
<dbReference type="GO" id="GO:0015418">
    <property type="term" value="F:ABC-type quaternary ammonium compound transporting activity"/>
    <property type="evidence" value="ECO:0007669"/>
    <property type="project" value="UniProtKB-EC"/>
</dbReference>
<name>A0A3N5CGP7_9BACL</name>
<keyword evidence="3 7" id="KW-0547">Nucleotide-binding</keyword>
<dbReference type="InterPro" id="IPR003593">
    <property type="entry name" value="AAA+_ATPase"/>
</dbReference>
<dbReference type="PROSITE" id="PS50893">
    <property type="entry name" value="ABC_TRANSPORTER_2"/>
    <property type="match status" value="1"/>
</dbReference>
<evidence type="ECO:0000256" key="6">
    <source>
        <dbReference type="ARBA" id="ARBA00023122"/>
    </source>
</evidence>
<dbReference type="InterPro" id="IPR017871">
    <property type="entry name" value="ABC_transporter-like_CS"/>
</dbReference>
<evidence type="ECO:0000256" key="4">
    <source>
        <dbReference type="ARBA" id="ARBA00022840"/>
    </source>
</evidence>
<dbReference type="GO" id="GO:0005886">
    <property type="term" value="C:plasma membrane"/>
    <property type="evidence" value="ECO:0007669"/>
    <property type="project" value="UniProtKB-SubCell"/>
</dbReference>
<evidence type="ECO:0000259" key="8">
    <source>
        <dbReference type="PROSITE" id="PS50893"/>
    </source>
</evidence>
<keyword evidence="10" id="KW-1185">Reference proteome</keyword>
<dbReference type="Proteomes" id="UP000277108">
    <property type="component" value="Unassembled WGS sequence"/>
</dbReference>
<evidence type="ECO:0000313" key="9">
    <source>
        <dbReference type="EMBL" id="RPF56661.1"/>
    </source>
</evidence>
<keyword evidence="4 7" id="KW-0067">ATP-binding</keyword>
<evidence type="ECO:0000256" key="1">
    <source>
        <dbReference type="ARBA" id="ARBA00005417"/>
    </source>
</evidence>
<evidence type="ECO:0000256" key="5">
    <source>
        <dbReference type="ARBA" id="ARBA00022970"/>
    </source>
</evidence>
<dbReference type="GO" id="GO:0016887">
    <property type="term" value="F:ATP hydrolysis activity"/>
    <property type="evidence" value="ECO:0007669"/>
    <property type="project" value="UniProtKB-UniRule"/>
</dbReference>
<organism evidence="9 10">
    <name type="scientific">Abyssicoccus albus</name>
    <dbReference type="NCBI Taxonomy" id="1817405"/>
    <lineage>
        <taxon>Bacteria</taxon>
        <taxon>Bacillati</taxon>
        <taxon>Bacillota</taxon>
        <taxon>Bacilli</taxon>
        <taxon>Bacillales</taxon>
        <taxon>Abyssicoccaceae</taxon>
    </lineage>
</organism>
<keyword evidence="7" id="KW-0997">Cell inner membrane</keyword>
<keyword evidence="7" id="KW-1003">Cell membrane</keyword>
<dbReference type="Pfam" id="PF00005">
    <property type="entry name" value="ABC_tran"/>
    <property type="match status" value="1"/>
</dbReference>
<dbReference type="GO" id="GO:0006865">
    <property type="term" value="P:amino acid transport"/>
    <property type="evidence" value="ECO:0007669"/>
    <property type="project" value="UniProtKB-UniRule"/>
</dbReference>
<dbReference type="GO" id="GO:0006970">
    <property type="term" value="P:response to osmotic stress"/>
    <property type="evidence" value="ECO:0007669"/>
    <property type="project" value="UniProtKB-ARBA"/>
</dbReference>
<proteinExistence type="inferred from homology"/>
<evidence type="ECO:0000256" key="7">
    <source>
        <dbReference type="RuleBase" id="RU369116"/>
    </source>
</evidence>
<keyword evidence="7" id="KW-0472">Membrane</keyword>
<dbReference type="PROSITE" id="PS00211">
    <property type="entry name" value="ABC_TRANSPORTER_1"/>
    <property type="match status" value="1"/>
</dbReference>
<dbReference type="PANTHER" id="PTHR43869">
    <property type="entry name" value="GLYCINE BETAINE/PROLINE BETAINE TRANSPORT SYSTEM ATP-BINDING PROTEIN PROV"/>
    <property type="match status" value="1"/>
</dbReference>
<feature type="domain" description="ABC transporter" evidence="8">
    <location>
        <begin position="5"/>
        <end position="265"/>
    </location>
</feature>
<dbReference type="InterPro" id="IPR003439">
    <property type="entry name" value="ABC_transporter-like_ATP-bd"/>
</dbReference>
<dbReference type="NCBIfam" id="TIGR01186">
    <property type="entry name" value="proV"/>
    <property type="match status" value="1"/>
</dbReference>
<dbReference type="InterPro" id="IPR027417">
    <property type="entry name" value="P-loop_NTPase"/>
</dbReference>
<comment type="similarity">
    <text evidence="1 7">Belongs to the ABC transporter superfamily.</text>
</comment>
<evidence type="ECO:0000256" key="3">
    <source>
        <dbReference type="ARBA" id="ARBA00022741"/>
    </source>
</evidence>
<accession>A0A3N5CGP7</accession>
<evidence type="ECO:0000256" key="2">
    <source>
        <dbReference type="ARBA" id="ARBA00022448"/>
    </source>
</evidence>
<gene>
    <name evidence="9" type="ORF">EDD62_1315</name>
</gene>
<dbReference type="AlphaFoldDB" id="A0A3N5CGP7"/>
<evidence type="ECO:0000313" key="10">
    <source>
        <dbReference type="Proteomes" id="UP000277108"/>
    </source>
</evidence>
<dbReference type="InterPro" id="IPR005892">
    <property type="entry name" value="Gly-betaine_transp_ATP-bd"/>
</dbReference>
<comment type="subunit">
    <text evidence="7">The complex is probably composed of two ATP-binding proteins, two transmembrane proteins and a solute-binding protein.</text>
</comment>
<reference evidence="9 10" key="1">
    <citation type="submission" date="2018-11" db="EMBL/GenBank/DDBJ databases">
        <title>Genomic Encyclopedia of Type Strains, Phase IV (KMG-IV): sequencing the most valuable type-strain genomes for metagenomic binning, comparative biology and taxonomic classification.</title>
        <authorList>
            <person name="Goeker M."/>
        </authorList>
    </citation>
    <scope>NUCLEOTIDE SEQUENCE [LARGE SCALE GENOMIC DNA]</scope>
    <source>
        <strain evidence="9 10">DSM 29158</strain>
    </source>
</reference>
<dbReference type="GO" id="GO:0031460">
    <property type="term" value="P:glycine betaine transport"/>
    <property type="evidence" value="ECO:0007669"/>
    <property type="project" value="InterPro"/>
</dbReference>
<dbReference type="GO" id="GO:0005524">
    <property type="term" value="F:ATP binding"/>
    <property type="evidence" value="ECO:0007669"/>
    <property type="project" value="UniProtKB-UniRule"/>
</dbReference>
<protein>
    <recommendedName>
        <fullName evidence="7">Quaternary amine transport ATP-binding protein</fullName>
        <ecNumber evidence="7">7.6.2.9</ecNumber>
    </recommendedName>
</protein>